<protein>
    <submittedName>
        <fullName evidence="3">Uncharacterized protein</fullName>
    </submittedName>
</protein>
<keyword evidence="2" id="KW-0472">Membrane</keyword>
<dbReference type="AlphaFoldDB" id="A0A963YTM2"/>
<dbReference type="PROSITE" id="PS51257">
    <property type="entry name" value="PROKAR_LIPOPROTEIN"/>
    <property type="match status" value="1"/>
</dbReference>
<evidence type="ECO:0000256" key="1">
    <source>
        <dbReference type="SAM" id="MobiDB-lite"/>
    </source>
</evidence>
<comment type="caution">
    <text evidence="3">The sequence shown here is derived from an EMBL/GenBank/DDBJ whole genome shotgun (WGS) entry which is preliminary data.</text>
</comment>
<keyword evidence="2" id="KW-0812">Transmembrane</keyword>
<name>A0A963YTM2_9PROT</name>
<sequence>MRSRFFWGLWMFSPATMLCIVVLSACVWMQALGLRLPRLVLIYLGGIEGASLIGALVCSAISINRVSLSAPAATRPEPMEDSQGLSGNPVAGDAYPMPPPQPKPDNEPGHEDGRIVSLDRFRRR</sequence>
<feature type="transmembrane region" description="Helical" evidence="2">
    <location>
        <begin position="40"/>
        <end position="63"/>
    </location>
</feature>
<evidence type="ECO:0000256" key="2">
    <source>
        <dbReference type="SAM" id="Phobius"/>
    </source>
</evidence>
<reference evidence="3" key="2">
    <citation type="submission" date="2021-01" db="EMBL/GenBank/DDBJ databases">
        <authorList>
            <person name="Mieszkin S."/>
            <person name="Pouder E."/>
            <person name="Alain K."/>
        </authorList>
    </citation>
    <scope>NUCLEOTIDE SEQUENCE</scope>
    <source>
        <strain evidence="3">HW T2.11</strain>
    </source>
</reference>
<feature type="region of interest" description="Disordered" evidence="1">
    <location>
        <begin position="71"/>
        <end position="124"/>
    </location>
</feature>
<evidence type="ECO:0000313" key="4">
    <source>
        <dbReference type="Proteomes" id="UP000708298"/>
    </source>
</evidence>
<reference evidence="3" key="1">
    <citation type="journal article" date="2021" name="Microorganisms">
        <title>Acidisoma silvae sp. nov. and Acidisomacellulosilytica sp. nov., Two Acidophilic Bacteria Isolated from Decaying Wood, Hydrolyzing Cellulose and Producing Poly-3-hydroxybutyrate.</title>
        <authorList>
            <person name="Mieszkin S."/>
            <person name="Pouder E."/>
            <person name="Uroz S."/>
            <person name="Simon-Colin C."/>
            <person name="Alain K."/>
        </authorList>
    </citation>
    <scope>NUCLEOTIDE SEQUENCE</scope>
    <source>
        <strain evidence="3">HW T2.11</strain>
    </source>
</reference>
<proteinExistence type="predicted"/>
<keyword evidence="2" id="KW-1133">Transmembrane helix</keyword>
<keyword evidence="4" id="KW-1185">Reference proteome</keyword>
<accession>A0A963YTM2</accession>
<dbReference type="Proteomes" id="UP000708298">
    <property type="component" value="Unassembled WGS sequence"/>
</dbReference>
<organism evidence="3 4">
    <name type="scientific">Acidisoma silvae</name>
    <dbReference type="NCBI Taxonomy" id="2802396"/>
    <lineage>
        <taxon>Bacteria</taxon>
        <taxon>Pseudomonadati</taxon>
        <taxon>Pseudomonadota</taxon>
        <taxon>Alphaproteobacteria</taxon>
        <taxon>Acetobacterales</taxon>
        <taxon>Acidocellaceae</taxon>
        <taxon>Acidisoma</taxon>
    </lineage>
</organism>
<evidence type="ECO:0000313" key="3">
    <source>
        <dbReference type="EMBL" id="MCB8876820.1"/>
    </source>
</evidence>
<gene>
    <name evidence="3" type="ORF">ASILVAE211_16630</name>
</gene>
<dbReference type="RefSeq" id="WP_227322479.1">
    <property type="nucleotide sequence ID" value="NZ_JAESVB010000008.1"/>
</dbReference>
<dbReference type="EMBL" id="JAESVB010000008">
    <property type="protein sequence ID" value="MCB8876820.1"/>
    <property type="molecule type" value="Genomic_DNA"/>
</dbReference>
<feature type="compositionally biased region" description="Basic and acidic residues" evidence="1">
    <location>
        <begin position="104"/>
        <end position="124"/>
    </location>
</feature>
<feature type="transmembrane region" description="Helical" evidence="2">
    <location>
        <begin position="6"/>
        <end position="28"/>
    </location>
</feature>